<protein>
    <submittedName>
        <fullName evidence="1">Uncharacterized protein</fullName>
    </submittedName>
</protein>
<proteinExistence type="predicted"/>
<sequence>MILLSRGLGTCSPDTGDHL</sequence>
<evidence type="ECO:0000313" key="1">
    <source>
        <dbReference type="EMBL" id="JAH75926.1"/>
    </source>
</evidence>
<reference evidence="1" key="2">
    <citation type="journal article" date="2015" name="Fish Shellfish Immunol.">
        <title>Early steps in the European eel (Anguilla anguilla)-Vibrio vulnificus interaction in the gills: Role of the RtxA13 toxin.</title>
        <authorList>
            <person name="Callol A."/>
            <person name="Pajuelo D."/>
            <person name="Ebbesson L."/>
            <person name="Teles M."/>
            <person name="MacKenzie S."/>
            <person name="Amaro C."/>
        </authorList>
    </citation>
    <scope>NUCLEOTIDE SEQUENCE</scope>
</reference>
<name>A0A0E9VD48_ANGAN</name>
<dbReference type="AlphaFoldDB" id="A0A0E9VD48"/>
<accession>A0A0E9VD48</accession>
<organism evidence="1">
    <name type="scientific">Anguilla anguilla</name>
    <name type="common">European freshwater eel</name>
    <name type="synonym">Muraena anguilla</name>
    <dbReference type="NCBI Taxonomy" id="7936"/>
    <lineage>
        <taxon>Eukaryota</taxon>
        <taxon>Metazoa</taxon>
        <taxon>Chordata</taxon>
        <taxon>Craniata</taxon>
        <taxon>Vertebrata</taxon>
        <taxon>Euteleostomi</taxon>
        <taxon>Actinopterygii</taxon>
        <taxon>Neopterygii</taxon>
        <taxon>Teleostei</taxon>
        <taxon>Anguilliformes</taxon>
        <taxon>Anguillidae</taxon>
        <taxon>Anguilla</taxon>
    </lineage>
</organism>
<reference evidence="1" key="1">
    <citation type="submission" date="2014-11" db="EMBL/GenBank/DDBJ databases">
        <authorList>
            <person name="Amaro Gonzalez C."/>
        </authorList>
    </citation>
    <scope>NUCLEOTIDE SEQUENCE</scope>
</reference>
<dbReference type="EMBL" id="GBXM01032651">
    <property type="protein sequence ID" value="JAH75926.1"/>
    <property type="molecule type" value="Transcribed_RNA"/>
</dbReference>